<feature type="region of interest" description="Disordered" evidence="1">
    <location>
        <begin position="1"/>
        <end position="27"/>
    </location>
</feature>
<dbReference type="PANTHER" id="PTHR12265:SF14">
    <property type="entry name" value="INDOLE-DITERPENE BIOSYNTHESIS PROTEIN PAXU"/>
    <property type="match status" value="1"/>
</dbReference>
<dbReference type="EMBL" id="AP024444">
    <property type="protein sequence ID" value="BCS21639.1"/>
    <property type="molecule type" value="Genomic_DNA"/>
</dbReference>
<dbReference type="AlphaFoldDB" id="A0A7R8AJD4"/>
<organism evidence="2 3">
    <name type="scientific">Aspergillus puulaauensis</name>
    <dbReference type="NCBI Taxonomy" id="1220207"/>
    <lineage>
        <taxon>Eukaryota</taxon>
        <taxon>Fungi</taxon>
        <taxon>Dikarya</taxon>
        <taxon>Ascomycota</taxon>
        <taxon>Pezizomycotina</taxon>
        <taxon>Eurotiomycetes</taxon>
        <taxon>Eurotiomycetidae</taxon>
        <taxon>Eurotiales</taxon>
        <taxon>Aspergillaceae</taxon>
        <taxon>Aspergillus</taxon>
    </lineage>
</organism>
<dbReference type="InterPro" id="IPR008547">
    <property type="entry name" value="DUF829_TMEM53"/>
</dbReference>
<dbReference type="InterPro" id="IPR029058">
    <property type="entry name" value="AB_hydrolase_fold"/>
</dbReference>
<dbReference type="OrthoDB" id="77878at2759"/>
<reference evidence="2" key="2">
    <citation type="submission" date="2021-02" db="EMBL/GenBank/DDBJ databases">
        <title>Aspergillus puulaauensis MK2 genome sequence.</title>
        <authorList>
            <person name="Futagami T."/>
            <person name="Mori K."/>
            <person name="Kadooka C."/>
            <person name="Tanaka T."/>
        </authorList>
    </citation>
    <scope>NUCLEOTIDE SEQUENCE</scope>
    <source>
        <strain evidence="2">MK2</strain>
    </source>
</reference>
<dbReference type="PANTHER" id="PTHR12265">
    <property type="entry name" value="TRANSMEMBRANE PROTEIN 53"/>
    <property type="match status" value="1"/>
</dbReference>
<evidence type="ECO:0008006" key="4">
    <source>
        <dbReference type="Google" id="ProtNLM"/>
    </source>
</evidence>
<dbReference type="SUPFAM" id="SSF53474">
    <property type="entry name" value="alpha/beta-Hydrolases"/>
    <property type="match status" value="1"/>
</dbReference>
<name>A0A7R8AJD4_9EURO</name>
<evidence type="ECO:0000313" key="2">
    <source>
        <dbReference type="EMBL" id="BCS21639.1"/>
    </source>
</evidence>
<gene>
    <name evidence="2" type="ORF">APUU_22071S</name>
</gene>
<proteinExistence type="predicted"/>
<dbReference type="RefSeq" id="XP_041553833.1">
    <property type="nucleotide sequence ID" value="XM_041700893.1"/>
</dbReference>
<protein>
    <recommendedName>
        <fullName evidence="4">Indole-diterpene biosynthesis protein PaxU</fullName>
    </recommendedName>
</protein>
<sequence length="323" mass="36498">MTKRQRYLNLKTPEVQPDNKYSQKTTTERGMATTPYFPGFTAISDQIFVREGLQAETTRPNQPEVLIIFAWGDAQPRNVTKYADGFRALYPQSKQIAVLSPIYKALWRSMPQRAEAMKPILDAVFPSKNPAEHTGSVLVHVMSNTGGIAYAATLHAYRNTYGRPFPHRLVTLDSTPGSTDLTLANMRRLSLAMALGTASWFPWPFALTQGLWGVFLCVMNVIERILGRKSAGVESVKAIGNAELSTKEARRLYLYGKGDRIILWTDIERHVAEARGEGWKSDCRLFEGSGHVEHMRKSPVEYWKAIQESWEEAVRKSEAEYQP</sequence>
<evidence type="ECO:0000256" key="1">
    <source>
        <dbReference type="SAM" id="MobiDB-lite"/>
    </source>
</evidence>
<accession>A0A7R8AJD4</accession>
<dbReference type="GeneID" id="64971644"/>
<evidence type="ECO:0000313" key="3">
    <source>
        <dbReference type="Proteomes" id="UP000654913"/>
    </source>
</evidence>
<keyword evidence="3" id="KW-1185">Reference proteome</keyword>
<reference evidence="2" key="1">
    <citation type="submission" date="2021-01" db="EMBL/GenBank/DDBJ databases">
        <authorList>
            <consortium name="Aspergillus puulaauensis MK2 genome sequencing consortium"/>
            <person name="Kazuki M."/>
            <person name="Futagami T."/>
        </authorList>
    </citation>
    <scope>NUCLEOTIDE SEQUENCE</scope>
    <source>
        <strain evidence="2">MK2</strain>
    </source>
</reference>
<dbReference type="KEGG" id="apuu:APUU_22071S"/>
<dbReference type="Pfam" id="PF05705">
    <property type="entry name" value="DUF829"/>
    <property type="match status" value="1"/>
</dbReference>
<dbReference type="Proteomes" id="UP000654913">
    <property type="component" value="Chromosome 2"/>
</dbReference>